<feature type="compositionally biased region" description="Polar residues" evidence="1">
    <location>
        <begin position="58"/>
        <end position="80"/>
    </location>
</feature>
<reference evidence="2" key="1">
    <citation type="submission" date="2021-01" db="EMBL/GenBank/DDBJ databases">
        <authorList>
            <person name="Corre E."/>
            <person name="Pelletier E."/>
            <person name="Niang G."/>
            <person name="Scheremetjew M."/>
            <person name="Finn R."/>
            <person name="Kale V."/>
            <person name="Holt S."/>
            <person name="Cochrane G."/>
            <person name="Meng A."/>
            <person name="Brown T."/>
            <person name="Cohen L."/>
        </authorList>
    </citation>
    <scope>NUCLEOTIDE SEQUENCE</scope>
    <source>
        <strain evidence="2">CCMP127</strain>
    </source>
</reference>
<name>A0A7S3L7N7_9STRA</name>
<accession>A0A7S3L7N7</accession>
<feature type="compositionally biased region" description="Polar residues" evidence="1">
    <location>
        <begin position="1"/>
        <end position="14"/>
    </location>
</feature>
<feature type="region of interest" description="Disordered" evidence="1">
    <location>
        <begin position="131"/>
        <end position="185"/>
    </location>
</feature>
<dbReference type="EMBL" id="HBIM01014247">
    <property type="protein sequence ID" value="CAE0414224.1"/>
    <property type="molecule type" value="Transcribed_RNA"/>
</dbReference>
<feature type="compositionally biased region" description="Basic and acidic residues" evidence="1">
    <location>
        <begin position="264"/>
        <end position="281"/>
    </location>
</feature>
<dbReference type="AlphaFoldDB" id="A0A7S3L7N7"/>
<evidence type="ECO:0000256" key="1">
    <source>
        <dbReference type="SAM" id="MobiDB-lite"/>
    </source>
</evidence>
<feature type="region of interest" description="Disordered" evidence="1">
    <location>
        <begin position="247"/>
        <end position="281"/>
    </location>
</feature>
<protein>
    <submittedName>
        <fullName evidence="2">Uncharacterized protein</fullName>
    </submittedName>
</protein>
<organism evidence="2">
    <name type="scientific">Amphora coffeiformis</name>
    <dbReference type="NCBI Taxonomy" id="265554"/>
    <lineage>
        <taxon>Eukaryota</taxon>
        <taxon>Sar</taxon>
        <taxon>Stramenopiles</taxon>
        <taxon>Ochrophyta</taxon>
        <taxon>Bacillariophyta</taxon>
        <taxon>Bacillariophyceae</taxon>
        <taxon>Bacillariophycidae</taxon>
        <taxon>Thalassiophysales</taxon>
        <taxon>Catenulaceae</taxon>
        <taxon>Amphora</taxon>
    </lineage>
</organism>
<sequence length="309" mass="34792">MTNSQPPLSPNSAVDDTPASPVPKWSSFRPIEAPVSPGSTSTPYYAPPTFSPPVSPASPYSTGSSTAQPWSPATTASWVSPHQAPISPQEPRRYHGDDEHIQDRFIERSIDEQHRLMGAKNRSLALLESYAGSSSADHPPSTPDLSTGRTNFHQAQEAFEKKKEGLGQRQTWSYQDGEDHKDGNAQREFIDRSMTDEVRLHSAKQRSLALLQTHALSVPRTGSEADHSYRQKLKSIPREDDIYDNQKTRQRKNMHMMASSTLKKKSEETEKVRDPETEEWRSLKNQIDIDRERAAEKKALLLLDIMAMF</sequence>
<proteinExistence type="predicted"/>
<feature type="region of interest" description="Disordered" evidence="1">
    <location>
        <begin position="1"/>
        <end position="96"/>
    </location>
</feature>
<evidence type="ECO:0000313" key="2">
    <source>
        <dbReference type="EMBL" id="CAE0414224.1"/>
    </source>
</evidence>
<feature type="compositionally biased region" description="Polar residues" evidence="1">
    <location>
        <begin position="143"/>
        <end position="154"/>
    </location>
</feature>
<feature type="compositionally biased region" description="Pro residues" evidence="1">
    <location>
        <begin position="45"/>
        <end position="56"/>
    </location>
</feature>
<gene>
    <name evidence="2" type="ORF">ACOF00016_LOCUS11467</name>
</gene>